<feature type="region of interest" description="Disordered" evidence="1">
    <location>
        <begin position="1"/>
        <end position="20"/>
    </location>
</feature>
<gene>
    <name evidence="2" type="ORF">G6Z83_00925</name>
</gene>
<dbReference type="Proteomes" id="UP000501676">
    <property type="component" value="Chromosome"/>
</dbReference>
<evidence type="ECO:0000313" key="3">
    <source>
        <dbReference type="Proteomes" id="UP000501676"/>
    </source>
</evidence>
<dbReference type="EMBL" id="CP049228">
    <property type="protein sequence ID" value="QIH23356.1"/>
    <property type="molecule type" value="Genomic_DNA"/>
</dbReference>
<accession>A0A6G7B7U4</accession>
<dbReference type="RefSeq" id="WP_006733838.1">
    <property type="nucleotide sequence ID" value="NZ_CP045664.1"/>
</dbReference>
<dbReference type="GeneID" id="93221004"/>
<organism evidence="2 3">
    <name type="scientific">Lactobacillus iners</name>
    <dbReference type="NCBI Taxonomy" id="147802"/>
    <lineage>
        <taxon>Bacteria</taxon>
        <taxon>Bacillati</taxon>
        <taxon>Bacillota</taxon>
        <taxon>Bacilli</taxon>
        <taxon>Lactobacillales</taxon>
        <taxon>Lactobacillaceae</taxon>
        <taxon>Lactobacillus</taxon>
    </lineage>
</organism>
<evidence type="ECO:0000256" key="1">
    <source>
        <dbReference type="SAM" id="MobiDB-lite"/>
    </source>
</evidence>
<dbReference type="AlphaFoldDB" id="A0A6G7B7U4"/>
<name>A0A6G7B7U4_9LACO</name>
<evidence type="ECO:0000313" key="2">
    <source>
        <dbReference type="EMBL" id="QIH23356.1"/>
    </source>
</evidence>
<sequence length="65" mass="8102">MEEQKQKPFSAKRWHEDASPDQIFGRIKSKKRLEKNKREMEKFLRIQKKLFEERERLAKQQDKQN</sequence>
<reference evidence="2 3" key="1">
    <citation type="submission" date="2020-02" db="EMBL/GenBank/DDBJ databases">
        <title>Complete genome sequences of six Lactobacillus iners strains isolated from the human vagina.</title>
        <authorList>
            <person name="France M.T."/>
            <person name="Rutt L."/>
            <person name="Narina S."/>
            <person name="Arbaugh S."/>
            <person name="Humphrys M.S."/>
            <person name="Ma B."/>
            <person name="Hayward M.R."/>
            <person name="Relman D."/>
            <person name="Kwon D.S."/>
            <person name="Ravel J."/>
        </authorList>
    </citation>
    <scope>NUCLEOTIDE SEQUENCE [LARGE SCALE GENOMIC DNA]</scope>
    <source>
        <strain evidence="2 3">C0210C1</strain>
    </source>
</reference>
<protein>
    <submittedName>
        <fullName evidence="2">Uncharacterized protein</fullName>
    </submittedName>
</protein>
<proteinExistence type="predicted"/>